<feature type="chain" id="PRO_5045526269" description="Lipoprotein" evidence="1">
    <location>
        <begin position="24"/>
        <end position="175"/>
    </location>
</feature>
<evidence type="ECO:0000313" key="3">
    <source>
        <dbReference type="Proteomes" id="UP001160550"/>
    </source>
</evidence>
<gene>
    <name evidence="2" type="ORF">QF205_03580</name>
</gene>
<dbReference type="PROSITE" id="PS51257">
    <property type="entry name" value="PROKAR_LIPOPROTEIN"/>
    <property type="match status" value="1"/>
</dbReference>
<accession>A0ABT6MNZ0</accession>
<organism evidence="2 3">
    <name type="scientific">Luteimonas composti</name>
    <dbReference type="NCBI Taxonomy" id="398257"/>
    <lineage>
        <taxon>Bacteria</taxon>
        <taxon>Pseudomonadati</taxon>
        <taxon>Pseudomonadota</taxon>
        <taxon>Gammaproteobacteria</taxon>
        <taxon>Lysobacterales</taxon>
        <taxon>Lysobacteraceae</taxon>
        <taxon>Luteimonas</taxon>
    </lineage>
</organism>
<reference evidence="2" key="1">
    <citation type="journal article" date="2007" name="Int. J. Syst. Evol. Microbiol.">
        <title>Luteimonas composti sp. nov., a moderately thermophilic bacterium isolated from food waste.</title>
        <authorList>
            <person name="Young C.C."/>
            <person name="Kampfer P."/>
            <person name="Chen W.M."/>
            <person name="Yen W.S."/>
            <person name="Arun A.B."/>
            <person name="Lai W.A."/>
            <person name="Shen F.T."/>
            <person name="Rekha P.D."/>
            <person name="Lin K.Y."/>
            <person name="Chou J.H."/>
        </authorList>
    </citation>
    <scope>NUCLEOTIDE SEQUENCE</scope>
    <source>
        <strain evidence="2">CC-YY355</strain>
    </source>
</reference>
<keyword evidence="3" id="KW-1185">Reference proteome</keyword>
<name>A0ABT6MNZ0_9GAMM</name>
<evidence type="ECO:0008006" key="4">
    <source>
        <dbReference type="Google" id="ProtNLM"/>
    </source>
</evidence>
<feature type="signal peptide" evidence="1">
    <location>
        <begin position="1"/>
        <end position="23"/>
    </location>
</feature>
<dbReference type="EMBL" id="JARYGX010000009">
    <property type="protein sequence ID" value="MDH7452163.1"/>
    <property type="molecule type" value="Genomic_DNA"/>
</dbReference>
<proteinExistence type="predicted"/>
<comment type="caution">
    <text evidence="2">The sequence shown here is derived from an EMBL/GenBank/DDBJ whole genome shotgun (WGS) entry which is preliminary data.</text>
</comment>
<dbReference type="Proteomes" id="UP001160550">
    <property type="component" value="Unassembled WGS sequence"/>
</dbReference>
<reference evidence="2" key="2">
    <citation type="submission" date="2023-04" db="EMBL/GenBank/DDBJ databases">
        <authorList>
            <person name="Sun J.-Q."/>
        </authorList>
    </citation>
    <scope>NUCLEOTIDE SEQUENCE</scope>
    <source>
        <strain evidence="2">CC-YY355</strain>
    </source>
</reference>
<keyword evidence="1" id="KW-0732">Signal</keyword>
<sequence>MNGVAKRASQLSFALALVLAAGACQKVGETAADAAIERATGVKVERDGDQMTLRSADGELAIRAGESVALPEDFPADIYLPPDAQVNSVMDLQGISMVSLTAPGQVAGLFAAAREAMQAQGWTQSMSAQHSADAAMLAFEKGEDEQRRSATLSFNRNNGDDHVIVGVQLQGPRQQ</sequence>
<dbReference type="RefSeq" id="WP_280941365.1">
    <property type="nucleotide sequence ID" value="NZ_JARYGX010000009.1"/>
</dbReference>
<protein>
    <recommendedName>
        <fullName evidence="4">Lipoprotein</fullName>
    </recommendedName>
</protein>
<evidence type="ECO:0000256" key="1">
    <source>
        <dbReference type="SAM" id="SignalP"/>
    </source>
</evidence>
<evidence type="ECO:0000313" key="2">
    <source>
        <dbReference type="EMBL" id="MDH7452163.1"/>
    </source>
</evidence>